<feature type="compositionally biased region" description="Basic and acidic residues" evidence="1">
    <location>
        <begin position="506"/>
        <end position="520"/>
    </location>
</feature>
<reference evidence="2 3" key="1">
    <citation type="journal article" date="2012" name="Proc. Natl. Acad. Sci. U.S.A.">
        <title>Comparative genomics of Ceriporiopsis subvermispora and Phanerochaete chrysosporium provide insight into selective ligninolysis.</title>
        <authorList>
            <person name="Fernandez-Fueyo E."/>
            <person name="Ruiz-Duenas F.J."/>
            <person name="Ferreira P."/>
            <person name="Floudas D."/>
            <person name="Hibbett D.S."/>
            <person name="Canessa P."/>
            <person name="Larrondo L.F."/>
            <person name="James T.Y."/>
            <person name="Seelenfreund D."/>
            <person name="Lobos S."/>
            <person name="Polanco R."/>
            <person name="Tello M."/>
            <person name="Honda Y."/>
            <person name="Watanabe T."/>
            <person name="Watanabe T."/>
            <person name="Ryu J.S."/>
            <person name="Kubicek C.P."/>
            <person name="Schmoll M."/>
            <person name="Gaskell J."/>
            <person name="Hammel K.E."/>
            <person name="St John F.J."/>
            <person name="Vanden Wymelenberg A."/>
            <person name="Sabat G."/>
            <person name="Splinter BonDurant S."/>
            <person name="Syed K."/>
            <person name="Yadav J.S."/>
            <person name="Doddapaneni H."/>
            <person name="Subramanian V."/>
            <person name="Lavin J.L."/>
            <person name="Oguiza J.A."/>
            <person name="Perez G."/>
            <person name="Pisabarro A.G."/>
            <person name="Ramirez L."/>
            <person name="Santoyo F."/>
            <person name="Master E."/>
            <person name="Coutinho P.M."/>
            <person name="Henrissat B."/>
            <person name="Lombard V."/>
            <person name="Magnuson J.K."/>
            <person name="Kuees U."/>
            <person name="Hori C."/>
            <person name="Igarashi K."/>
            <person name="Samejima M."/>
            <person name="Held B.W."/>
            <person name="Barry K.W."/>
            <person name="LaButti K.M."/>
            <person name="Lapidus A."/>
            <person name="Lindquist E.A."/>
            <person name="Lucas S.M."/>
            <person name="Riley R."/>
            <person name="Salamov A.A."/>
            <person name="Hoffmeister D."/>
            <person name="Schwenk D."/>
            <person name="Hadar Y."/>
            <person name="Yarden O."/>
            <person name="de Vries R.P."/>
            <person name="Wiebenga A."/>
            <person name="Stenlid J."/>
            <person name="Eastwood D."/>
            <person name="Grigoriev I.V."/>
            <person name="Berka R.M."/>
            <person name="Blanchette R.A."/>
            <person name="Kersten P."/>
            <person name="Martinez A.T."/>
            <person name="Vicuna R."/>
            <person name="Cullen D."/>
        </authorList>
    </citation>
    <scope>NUCLEOTIDE SEQUENCE [LARGE SCALE GENOMIC DNA]</scope>
    <source>
        <strain evidence="2 3">B</strain>
    </source>
</reference>
<organism evidence="2 3">
    <name type="scientific">Ceriporiopsis subvermispora (strain B)</name>
    <name type="common">White-rot fungus</name>
    <name type="synonym">Gelatoporia subvermispora</name>
    <dbReference type="NCBI Taxonomy" id="914234"/>
    <lineage>
        <taxon>Eukaryota</taxon>
        <taxon>Fungi</taxon>
        <taxon>Dikarya</taxon>
        <taxon>Basidiomycota</taxon>
        <taxon>Agaricomycotina</taxon>
        <taxon>Agaricomycetes</taxon>
        <taxon>Polyporales</taxon>
        <taxon>Gelatoporiaceae</taxon>
        <taxon>Gelatoporia</taxon>
    </lineage>
</organism>
<evidence type="ECO:0000256" key="1">
    <source>
        <dbReference type="SAM" id="MobiDB-lite"/>
    </source>
</evidence>
<feature type="compositionally biased region" description="Low complexity" evidence="1">
    <location>
        <begin position="196"/>
        <end position="207"/>
    </location>
</feature>
<feature type="region of interest" description="Disordered" evidence="1">
    <location>
        <begin position="685"/>
        <end position="952"/>
    </location>
</feature>
<feature type="compositionally biased region" description="Low complexity" evidence="1">
    <location>
        <begin position="116"/>
        <end position="126"/>
    </location>
</feature>
<feature type="compositionally biased region" description="Low complexity" evidence="1">
    <location>
        <begin position="933"/>
        <end position="947"/>
    </location>
</feature>
<feature type="compositionally biased region" description="Low complexity" evidence="1">
    <location>
        <begin position="713"/>
        <end position="727"/>
    </location>
</feature>
<dbReference type="AlphaFoldDB" id="M2QPN0"/>
<feature type="region of interest" description="Disordered" evidence="1">
    <location>
        <begin position="619"/>
        <end position="643"/>
    </location>
</feature>
<feature type="compositionally biased region" description="Polar residues" evidence="1">
    <location>
        <begin position="533"/>
        <end position="550"/>
    </location>
</feature>
<feature type="region of interest" description="Disordered" evidence="1">
    <location>
        <begin position="138"/>
        <end position="207"/>
    </location>
</feature>
<name>M2QPN0_CERS8</name>
<keyword evidence="3" id="KW-1185">Reference proteome</keyword>
<gene>
    <name evidence="2" type="ORF">CERSUDRAFT_112710</name>
</gene>
<proteinExistence type="predicted"/>
<feature type="compositionally biased region" description="Polar residues" evidence="1">
    <location>
        <begin position="318"/>
        <end position="329"/>
    </location>
</feature>
<dbReference type="HOGENOM" id="CLU_317349_0_0_1"/>
<feature type="compositionally biased region" description="Basic and acidic residues" evidence="1">
    <location>
        <begin position="418"/>
        <end position="435"/>
    </location>
</feature>
<dbReference type="Proteomes" id="UP000016930">
    <property type="component" value="Unassembled WGS sequence"/>
</dbReference>
<sequence>MAPFSSKRNDSITGTPERVANSQETDAAARKVHPDAESSRLDKPHRSQSLGPNAPGVYTRPAPSGHQPQTLDARAHHKQPRSPTRDDARSHLQAALADLRGARSVAERTMLTEPQSLPSSSSSPLASAYSLNVAIPSTGSLLSSASGSGSGSLSDASTPHPRRRPSHDTLASHAHAHLHPHAHSMHAQHHKHPTVAAPSSRKSSAASLDRDALMRLDMKRLLSKPAALGAGALSDSERAPPPLALQPRRHPSHLELGRSYLAAEKQRSKDRPSTATGAEVSPALSSHSSPNGSGSPRDIQHFPPPKSIRNVLRRKSSARSNPATPTASTFRLIPEPLSPPPPRRSPQRTSTAEVGSSTSTSVVIGMPKSPITPPDLTPAGKVAHAYKQQKQRRDKLEELSGWNDHARHFHMDTLPSGSREDVRSEKGKESEREPASDVEGENGPYYTVVGTTAGHRIAARKAQDDSWTYDAACWSGDERARATAAPRKSLTRKMSGRLRRVVRGSSDIERAPERGREWRPYDGQVLEEERRSGSTSRNARPATASGTGTVRPSVDGYVDVAREGVQSPVPSIRNGFPEKGSPDGRTLRSAKSVRGKERERVDDVSPGGRWWKLVKRISTGGLRDKYNQRPTTPPPVPALPPELKRATFSPLSRTTFEINKSPAQSEAAHGDGNVLLSRFIQSRASLSGIRPNAHAHPTPQSTPTPPKKHSMGSRPSTTTRSSSPVSSEMFHRTHSTRSSASSYGEEVPPVPQTHVAQHILSPSELHRLQSNDSVEQSPTPEVRKPRKPPARSQSAPDEQTYSTGPETFHALPLPPRRPSLGPREAHHASPREANPSLSRPPSIPSFSIDDPVNHFTPSSLPLSEFGVLPSTPPRPKRSERRNLKHIDVPSPTDVLPQSMQTPRTPRAVPSVTVDVHVSSLPPDPDLPGSARNVSSPSTASTHSSSVSQKRSPLLFRELDSPRQQWSEQEKAQKWEDLLTQSARAGGTLHIGESGLLSESTRLSVFDELDADL</sequence>
<feature type="compositionally biased region" description="Basic and acidic residues" evidence="1">
    <location>
        <begin position="27"/>
        <end position="45"/>
    </location>
</feature>
<feature type="region of interest" description="Disordered" evidence="1">
    <location>
        <begin position="501"/>
        <end position="605"/>
    </location>
</feature>
<protein>
    <submittedName>
        <fullName evidence="2">Uncharacterized protein</fullName>
    </submittedName>
</protein>
<feature type="compositionally biased region" description="Pro residues" evidence="1">
    <location>
        <begin position="631"/>
        <end position="640"/>
    </location>
</feature>
<dbReference type="OrthoDB" id="3364707at2759"/>
<feature type="compositionally biased region" description="Polar residues" evidence="1">
    <location>
        <begin position="791"/>
        <end position="805"/>
    </location>
</feature>
<dbReference type="EMBL" id="KB445794">
    <property type="protein sequence ID" value="EMD39003.1"/>
    <property type="molecule type" value="Genomic_DNA"/>
</dbReference>
<feature type="compositionally biased region" description="Basic and acidic residues" evidence="1">
    <location>
        <begin position="394"/>
        <end position="411"/>
    </location>
</feature>
<evidence type="ECO:0000313" key="2">
    <source>
        <dbReference type="EMBL" id="EMD39003.1"/>
    </source>
</evidence>
<feature type="compositionally biased region" description="Low complexity" evidence="1">
    <location>
        <begin position="835"/>
        <end position="850"/>
    </location>
</feature>
<feature type="compositionally biased region" description="Basic residues" evidence="1">
    <location>
        <begin position="174"/>
        <end position="193"/>
    </location>
</feature>
<feature type="compositionally biased region" description="Polar residues" evidence="1">
    <location>
        <begin position="770"/>
        <end position="779"/>
    </location>
</feature>
<feature type="compositionally biased region" description="Basic and acidic residues" evidence="1">
    <location>
        <begin position="594"/>
        <end position="603"/>
    </location>
</feature>
<feature type="region of interest" description="Disordered" evidence="1">
    <location>
        <begin position="1"/>
        <end position="126"/>
    </location>
</feature>
<feature type="region of interest" description="Disordered" evidence="1">
    <location>
        <begin position="230"/>
        <end position="446"/>
    </location>
</feature>
<feature type="compositionally biased region" description="Low complexity" evidence="1">
    <location>
        <begin position="138"/>
        <end position="158"/>
    </location>
</feature>
<feature type="compositionally biased region" description="Low complexity" evidence="1">
    <location>
        <begin position="281"/>
        <end position="296"/>
    </location>
</feature>
<accession>M2QPN0</accession>
<feature type="compositionally biased region" description="Low complexity" evidence="1">
    <location>
        <begin position="347"/>
        <end position="363"/>
    </location>
</feature>
<evidence type="ECO:0000313" key="3">
    <source>
        <dbReference type="Proteomes" id="UP000016930"/>
    </source>
</evidence>